<gene>
    <name evidence="3" type="ORF">JQC75_17010</name>
</gene>
<organism evidence="3 4">
    <name type="scientific">Shewanella litorisediminis</name>
    <dbReference type="NCBI Taxonomy" id="1173586"/>
    <lineage>
        <taxon>Bacteria</taxon>
        <taxon>Pseudomonadati</taxon>
        <taxon>Pseudomonadota</taxon>
        <taxon>Gammaproteobacteria</taxon>
        <taxon>Alteromonadales</taxon>
        <taxon>Shewanellaceae</taxon>
        <taxon>Shewanella</taxon>
    </lineage>
</organism>
<feature type="coiled-coil region" evidence="1">
    <location>
        <begin position="162"/>
        <end position="189"/>
    </location>
</feature>
<feature type="transmembrane region" description="Helical" evidence="2">
    <location>
        <begin position="12"/>
        <end position="33"/>
    </location>
</feature>
<evidence type="ECO:0000256" key="1">
    <source>
        <dbReference type="SAM" id="Coils"/>
    </source>
</evidence>
<name>A0ABX7G2G9_9GAMM</name>
<sequence length="240" mass="27145">MSLPKSTMESTFRWLVSIGFAFIIFLGVINQITPNMLLDSSELSSVHVLTETDSLDNDQLRAIGLLAADRKILSIQDLWNFERSFYQVLISVLIALNAFVGTFAFLLVRSSSNAAAIDTAKKESSRVAQETVDIYISSERFRTALEKSAESALNDSGYQTDYVFLSKTLEELAEQHDAIEKRFNRDSEDIKRWINLISHKIALMDSERDSSTLEKKHVEEVRSDKLKLVESEREAPVGED</sequence>
<keyword evidence="2" id="KW-0472">Membrane</keyword>
<proteinExistence type="predicted"/>
<reference evidence="3 4" key="1">
    <citation type="journal article" date="2012" name="Antonie Van Leeuwenhoek">
        <title>Shewanella litorisediminis sp. nov., a gammaproteobacterium isolated from a tidal flat sediment.</title>
        <authorList>
            <person name="Lee M.H."/>
            <person name="Yoon J.H."/>
        </authorList>
    </citation>
    <scope>NUCLEOTIDE SEQUENCE [LARGE SCALE GENOMIC DNA]</scope>
    <source>
        <strain evidence="3 4">SMK1-12</strain>
    </source>
</reference>
<evidence type="ECO:0000256" key="2">
    <source>
        <dbReference type="SAM" id="Phobius"/>
    </source>
</evidence>
<evidence type="ECO:0000313" key="4">
    <source>
        <dbReference type="Proteomes" id="UP000596252"/>
    </source>
</evidence>
<dbReference type="EMBL" id="CP069213">
    <property type="protein sequence ID" value="QRH01524.1"/>
    <property type="molecule type" value="Genomic_DNA"/>
</dbReference>
<dbReference type="Proteomes" id="UP000596252">
    <property type="component" value="Chromosome"/>
</dbReference>
<evidence type="ECO:0000313" key="3">
    <source>
        <dbReference type="EMBL" id="QRH01524.1"/>
    </source>
</evidence>
<feature type="transmembrane region" description="Helical" evidence="2">
    <location>
        <begin position="85"/>
        <end position="108"/>
    </location>
</feature>
<keyword evidence="1" id="KW-0175">Coiled coil</keyword>
<dbReference type="RefSeq" id="WP_203325200.1">
    <property type="nucleotide sequence ID" value="NZ_CP069213.1"/>
</dbReference>
<keyword evidence="2" id="KW-0812">Transmembrane</keyword>
<keyword evidence="2" id="KW-1133">Transmembrane helix</keyword>
<protein>
    <submittedName>
        <fullName evidence="3">Uncharacterized protein</fullName>
    </submittedName>
</protein>
<accession>A0ABX7G2G9</accession>
<keyword evidence="4" id="KW-1185">Reference proteome</keyword>